<dbReference type="SUPFAM" id="SSF52266">
    <property type="entry name" value="SGNH hydrolase"/>
    <property type="match status" value="1"/>
</dbReference>
<dbReference type="InterPro" id="IPR036514">
    <property type="entry name" value="SGNH_hydro_sf"/>
</dbReference>
<evidence type="ECO:0000313" key="3">
    <source>
        <dbReference type="Proteomes" id="UP001189616"/>
    </source>
</evidence>
<sequence length="214" mass="23240">MQQILIYSDSLSWGIVPGTRRRFAFHERWPGVLEQALQVEGHPTRVLEDCLNGRCTVLDDPIRPGRNGLHGLAQRIEMHSPLALVILMLGTNDFQAIHRHSAKDSAQGIGELVRAIRHAPVEPNMPTPSVLIVIPPAIIAPAGAMVDKFAGAEQKCVGLAQAYREVAEKLGCPVFDTNSITSASRIDGIHLDADQHVALGRAIAQAVKPLLTHQ</sequence>
<feature type="domain" description="SGNH hydrolase-type esterase" evidence="1">
    <location>
        <begin position="9"/>
        <end position="193"/>
    </location>
</feature>
<name>A0ABN9J758_9RALS</name>
<dbReference type="InterPro" id="IPR013830">
    <property type="entry name" value="SGNH_hydro"/>
</dbReference>
<comment type="caution">
    <text evidence="2">The sequence shown here is derived from an EMBL/GenBank/DDBJ whole genome shotgun (WGS) entry which is preliminary data.</text>
</comment>
<gene>
    <name evidence="2" type="ORF">LMG7141_03855</name>
</gene>
<evidence type="ECO:0000259" key="1">
    <source>
        <dbReference type="Pfam" id="PF13472"/>
    </source>
</evidence>
<reference evidence="2 3" key="1">
    <citation type="submission" date="2023-07" db="EMBL/GenBank/DDBJ databases">
        <authorList>
            <person name="Peeters C."/>
        </authorList>
    </citation>
    <scope>NUCLEOTIDE SEQUENCE [LARGE SCALE GENOMIC DNA]</scope>
    <source>
        <strain evidence="2 3">LMG 7141</strain>
    </source>
</reference>
<accession>A0ABN9J758</accession>
<organism evidence="2 3">
    <name type="scientific">Ralstonia condita</name>
    <dbReference type="NCBI Taxonomy" id="3058600"/>
    <lineage>
        <taxon>Bacteria</taxon>
        <taxon>Pseudomonadati</taxon>
        <taxon>Pseudomonadota</taxon>
        <taxon>Betaproteobacteria</taxon>
        <taxon>Burkholderiales</taxon>
        <taxon>Burkholderiaceae</taxon>
        <taxon>Ralstonia</taxon>
    </lineage>
</organism>
<dbReference type="Pfam" id="PF13472">
    <property type="entry name" value="Lipase_GDSL_2"/>
    <property type="match status" value="1"/>
</dbReference>
<dbReference type="Proteomes" id="UP001189616">
    <property type="component" value="Unassembled WGS sequence"/>
</dbReference>
<evidence type="ECO:0000313" key="2">
    <source>
        <dbReference type="EMBL" id="CAJ0800664.1"/>
    </source>
</evidence>
<protein>
    <recommendedName>
        <fullName evidence="1">SGNH hydrolase-type esterase domain-containing protein</fullName>
    </recommendedName>
</protein>
<dbReference type="CDD" id="cd01839">
    <property type="entry name" value="SGNH_arylesterase_like"/>
    <property type="match status" value="1"/>
</dbReference>
<proteinExistence type="predicted"/>
<dbReference type="Gene3D" id="3.40.50.1110">
    <property type="entry name" value="SGNH hydrolase"/>
    <property type="match status" value="1"/>
</dbReference>
<dbReference type="EMBL" id="CATYWO010000008">
    <property type="protein sequence ID" value="CAJ0800664.1"/>
    <property type="molecule type" value="Genomic_DNA"/>
</dbReference>
<keyword evidence="3" id="KW-1185">Reference proteome</keyword>
<dbReference type="RefSeq" id="WP_316659479.1">
    <property type="nucleotide sequence ID" value="NZ_CATYWO010000008.1"/>
</dbReference>